<dbReference type="Pfam" id="PF00929">
    <property type="entry name" value="RNase_T"/>
    <property type="match status" value="1"/>
</dbReference>
<dbReference type="SUPFAM" id="SSF53098">
    <property type="entry name" value="Ribonuclease H-like"/>
    <property type="match status" value="1"/>
</dbReference>
<dbReference type="PANTHER" id="PTHR30231:SF42">
    <property type="entry name" value="EXONUCLEASE"/>
    <property type="match status" value="1"/>
</dbReference>
<dbReference type="GO" id="GO:0008408">
    <property type="term" value="F:3'-5' exonuclease activity"/>
    <property type="evidence" value="ECO:0007669"/>
    <property type="project" value="TreeGrafter"/>
</dbReference>
<evidence type="ECO:0000313" key="3">
    <source>
        <dbReference type="EMBL" id="PFG33839.1"/>
    </source>
</evidence>
<dbReference type="GO" id="GO:0005829">
    <property type="term" value="C:cytosol"/>
    <property type="evidence" value="ECO:0007669"/>
    <property type="project" value="TreeGrafter"/>
</dbReference>
<dbReference type="SMART" id="SM00479">
    <property type="entry name" value="EXOIII"/>
    <property type="match status" value="1"/>
</dbReference>
<dbReference type="Proteomes" id="UP000225548">
    <property type="component" value="Unassembled WGS sequence"/>
</dbReference>
<dbReference type="EMBL" id="PDJG01000001">
    <property type="protein sequence ID" value="PFG33839.1"/>
    <property type="molecule type" value="Genomic_DNA"/>
</dbReference>
<keyword evidence="4" id="KW-1185">Reference proteome</keyword>
<dbReference type="Gene3D" id="3.30.420.10">
    <property type="entry name" value="Ribonuclease H-like superfamily/Ribonuclease H"/>
    <property type="match status" value="1"/>
</dbReference>
<gene>
    <name evidence="3" type="ORF">ATL42_1731</name>
</gene>
<dbReference type="PANTHER" id="PTHR30231">
    <property type="entry name" value="DNA POLYMERASE III SUBUNIT EPSILON"/>
    <property type="match status" value="1"/>
</dbReference>
<dbReference type="InterPro" id="IPR036397">
    <property type="entry name" value="RNaseH_sf"/>
</dbReference>
<dbReference type="RefSeq" id="WP_098454983.1">
    <property type="nucleotide sequence ID" value="NZ_PDJG01000001.1"/>
</dbReference>
<proteinExistence type="predicted"/>
<organism evidence="3 4">
    <name type="scientific">Sanguibacter antarcticus</name>
    <dbReference type="NCBI Taxonomy" id="372484"/>
    <lineage>
        <taxon>Bacteria</taxon>
        <taxon>Bacillati</taxon>
        <taxon>Actinomycetota</taxon>
        <taxon>Actinomycetes</taxon>
        <taxon>Micrococcales</taxon>
        <taxon>Sanguibacteraceae</taxon>
        <taxon>Sanguibacter</taxon>
    </lineage>
</organism>
<accession>A0A2A9E6K5</accession>
<protein>
    <submittedName>
        <fullName evidence="3">DNA polymerase-3 subunit epsilon</fullName>
    </submittedName>
</protein>
<dbReference type="AlphaFoldDB" id="A0A2A9E6K5"/>
<feature type="region of interest" description="Disordered" evidence="1">
    <location>
        <begin position="186"/>
        <end position="214"/>
    </location>
</feature>
<feature type="domain" description="Exonuclease" evidence="2">
    <location>
        <begin position="2"/>
        <end position="168"/>
    </location>
</feature>
<sequence>MDFVAIDWETASAFRGSPCAVGVVTVRSGVVVEAWGSLMRPPGAHVHFDEANTAVHGLREEDVASASSFEEVWPEVARRLVGLPVVAHNARFDIGVIQSATWTAGLRSPQMTFGCTLVLSRQHYDLPSYTLDAVVEAAGAVLDNHHEAVADAMAAAQVLLRVGEDLGMDSVQDVFAAYEIELGRSGGPDPRPCRVERQRGTASRAPEPEGATLW</sequence>
<evidence type="ECO:0000313" key="4">
    <source>
        <dbReference type="Proteomes" id="UP000225548"/>
    </source>
</evidence>
<evidence type="ECO:0000256" key="1">
    <source>
        <dbReference type="SAM" id="MobiDB-lite"/>
    </source>
</evidence>
<name>A0A2A9E6K5_9MICO</name>
<dbReference type="InterPro" id="IPR013520">
    <property type="entry name" value="Ribonucl_H"/>
</dbReference>
<evidence type="ECO:0000259" key="2">
    <source>
        <dbReference type="SMART" id="SM00479"/>
    </source>
</evidence>
<dbReference type="OrthoDB" id="9803913at2"/>
<reference evidence="3 4" key="1">
    <citation type="submission" date="2017-10" db="EMBL/GenBank/DDBJ databases">
        <title>Sequencing the genomes of 1000 actinobacteria strains.</title>
        <authorList>
            <person name="Klenk H.-P."/>
        </authorList>
    </citation>
    <scope>NUCLEOTIDE SEQUENCE [LARGE SCALE GENOMIC DNA]</scope>
    <source>
        <strain evidence="3 4">DSM 18966</strain>
    </source>
</reference>
<dbReference type="GO" id="GO:0003676">
    <property type="term" value="F:nucleic acid binding"/>
    <property type="evidence" value="ECO:0007669"/>
    <property type="project" value="InterPro"/>
</dbReference>
<dbReference type="InterPro" id="IPR012337">
    <property type="entry name" value="RNaseH-like_sf"/>
</dbReference>
<comment type="caution">
    <text evidence="3">The sequence shown here is derived from an EMBL/GenBank/DDBJ whole genome shotgun (WGS) entry which is preliminary data.</text>
</comment>